<reference evidence="2 3" key="1">
    <citation type="submission" date="2023-03" db="EMBL/GenBank/DDBJ databases">
        <title>Genome sequence of Microbacterium sp. KACC 23027.</title>
        <authorList>
            <person name="Kim S."/>
            <person name="Heo J."/>
            <person name="Kwon S.-W."/>
        </authorList>
    </citation>
    <scope>NUCLEOTIDE SEQUENCE [LARGE SCALE GENOMIC DNA]</scope>
    <source>
        <strain evidence="2 3">KACC 23027</strain>
    </source>
</reference>
<proteinExistence type="predicted"/>
<evidence type="ECO:0000313" key="2">
    <source>
        <dbReference type="EMBL" id="WEG08664.1"/>
    </source>
</evidence>
<organism evidence="2 3">
    <name type="scientific">Microbacterium horticulturae</name>
    <dbReference type="NCBI Taxonomy" id="3028316"/>
    <lineage>
        <taxon>Bacteria</taxon>
        <taxon>Bacillati</taxon>
        <taxon>Actinomycetota</taxon>
        <taxon>Actinomycetes</taxon>
        <taxon>Micrococcales</taxon>
        <taxon>Microbacteriaceae</taxon>
        <taxon>Microbacterium</taxon>
    </lineage>
</organism>
<sequence>MSTEAQTTAPTDAALQRPRFSLRFSARDLLRVAIFAVIFIVATYVIGMLGILSPLVWLVIVLFQAIVGGVTVILFLTRVKHAGMLTLFGIVVALFYLLSGNTLLSTAGIIVLALIAELILWAGRYRSKWATIWAYTVFGLSFFTPFLPLLTDRQAYFASSSWTQMGDDYVRASDTLLSTPVIGSLAGGTLVASFLGGLLGSAILRKHFVRAGLA</sequence>
<accession>A0ABY8BWU5</accession>
<keyword evidence="1" id="KW-0472">Membrane</keyword>
<feature type="transmembrane region" description="Helical" evidence="1">
    <location>
        <begin position="55"/>
        <end position="75"/>
    </location>
</feature>
<feature type="transmembrane region" description="Helical" evidence="1">
    <location>
        <begin position="104"/>
        <end position="123"/>
    </location>
</feature>
<dbReference type="Proteomes" id="UP001214553">
    <property type="component" value="Chromosome"/>
</dbReference>
<protein>
    <submittedName>
        <fullName evidence="2">MptD family putative ECF transporter S component</fullName>
    </submittedName>
</protein>
<keyword evidence="1" id="KW-0812">Transmembrane</keyword>
<dbReference type="RefSeq" id="WP_275277993.1">
    <property type="nucleotide sequence ID" value="NZ_CP119108.1"/>
</dbReference>
<dbReference type="InterPro" id="IPR011733">
    <property type="entry name" value="CHP02185_IM"/>
</dbReference>
<keyword evidence="3" id="KW-1185">Reference proteome</keyword>
<gene>
    <name evidence="2" type="ORF">PU630_15680</name>
</gene>
<keyword evidence="1" id="KW-1133">Transmembrane helix</keyword>
<evidence type="ECO:0000313" key="3">
    <source>
        <dbReference type="Proteomes" id="UP001214553"/>
    </source>
</evidence>
<dbReference type="EMBL" id="CP119108">
    <property type="protein sequence ID" value="WEG08664.1"/>
    <property type="molecule type" value="Genomic_DNA"/>
</dbReference>
<dbReference type="Pfam" id="PF09605">
    <property type="entry name" value="Trep_Strep"/>
    <property type="match status" value="1"/>
</dbReference>
<name>A0ABY8BWU5_9MICO</name>
<feature type="transmembrane region" description="Helical" evidence="1">
    <location>
        <begin position="29"/>
        <end position="49"/>
    </location>
</feature>
<feature type="transmembrane region" description="Helical" evidence="1">
    <location>
        <begin position="82"/>
        <end position="98"/>
    </location>
</feature>
<dbReference type="NCBIfam" id="TIGR02185">
    <property type="entry name" value="Trep_Strep"/>
    <property type="match status" value="1"/>
</dbReference>
<feature type="transmembrane region" description="Helical" evidence="1">
    <location>
        <begin position="181"/>
        <end position="204"/>
    </location>
</feature>
<feature type="transmembrane region" description="Helical" evidence="1">
    <location>
        <begin position="130"/>
        <end position="150"/>
    </location>
</feature>
<evidence type="ECO:0000256" key="1">
    <source>
        <dbReference type="SAM" id="Phobius"/>
    </source>
</evidence>